<organism evidence="1 2">
    <name type="scientific">Smallanthus sonchifolius</name>
    <dbReference type="NCBI Taxonomy" id="185202"/>
    <lineage>
        <taxon>Eukaryota</taxon>
        <taxon>Viridiplantae</taxon>
        <taxon>Streptophyta</taxon>
        <taxon>Embryophyta</taxon>
        <taxon>Tracheophyta</taxon>
        <taxon>Spermatophyta</taxon>
        <taxon>Magnoliopsida</taxon>
        <taxon>eudicotyledons</taxon>
        <taxon>Gunneridae</taxon>
        <taxon>Pentapetalae</taxon>
        <taxon>asterids</taxon>
        <taxon>campanulids</taxon>
        <taxon>Asterales</taxon>
        <taxon>Asteraceae</taxon>
        <taxon>Asteroideae</taxon>
        <taxon>Heliantheae alliance</taxon>
        <taxon>Millerieae</taxon>
        <taxon>Smallanthus</taxon>
    </lineage>
</organism>
<protein>
    <submittedName>
        <fullName evidence="1">Uncharacterized protein</fullName>
    </submittedName>
</protein>
<comment type="caution">
    <text evidence="1">The sequence shown here is derived from an EMBL/GenBank/DDBJ whole genome shotgun (WGS) entry which is preliminary data.</text>
</comment>
<reference evidence="2" key="1">
    <citation type="journal article" date="2022" name="Mol. Ecol. Resour.">
        <title>The genomes of chicory, endive, great burdock and yacon provide insights into Asteraceae palaeo-polyploidization history and plant inulin production.</title>
        <authorList>
            <person name="Fan W."/>
            <person name="Wang S."/>
            <person name="Wang H."/>
            <person name="Wang A."/>
            <person name="Jiang F."/>
            <person name="Liu H."/>
            <person name="Zhao H."/>
            <person name="Xu D."/>
            <person name="Zhang Y."/>
        </authorList>
    </citation>
    <scope>NUCLEOTIDE SEQUENCE [LARGE SCALE GENOMIC DNA]</scope>
    <source>
        <strain evidence="2">cv. Yunnan</strain>
    </source>
</reference>
<dbReference type="Proteomes" id="UP001056120">
    <property type="component" value="Linkage Group LG16"/>
</dbReference>
<evidence type="ECO:0000313" key="2">
    <source>
        <dbReference type="Proteomes" id="UP001056120"/>
    </source>
</evidence>
<sequence>MKARANEEKQENGQTLCQDSFLEVRERCGPVWRVPRGPCFQEKFHEGLANWASRFYSYLGTIVESLEDIDVLPTSIAER</sequence>
<keyword evidence="2" id="KW-1185">Reference proteome</keyword>
<reference evidence="1 2" key="2">
    <citation type="journal article" date="2022" name="Mol. Ecol. Resour.">
        <title>The genomes of chicory, endive, great burdock and yacon provide insights into Asteraceae paleo-polyploidization history and plant inulin production.</title>
        <authorList>
            <person name="Fan W."/>
            <person name="Wang S."/>
            <person name="Wang H."/>
            <person name="Wang A."/>
            <person name="Jiang F."/>
            <person name="Liu H."/>
            <person name="Zhao H."/>
            <person name="Xu D."/>
            <person name="Zhang Y."/>
        </authorList>
    </citation>
    <scope>NUCLEOTIDE SEQUENCE [LARGE SCALE GENOMIC DNA]</scope>
    <source>
        <strain evidence="2">cv. Yunnan</strain>
        <tissue evidence="1">Leaves</tissue>
    </source>
</reference>
<evidence type="ECO:0000313" key="1">
    <source>
        <dbReference type="EMBL" id="KAI3773877.1"/>
    </source>
</evidence>
<gene>
    <name evidence="1" type="ORF">L1987_48416</name>
</gene>
<dbReference type="EMBL" id="CM042033">
    <property type="protein sequence ID" value="KAI3773877.1"/>
    <property type="molecule type" value="Genomic_DNA"/>
</dbReference>
<accession>A0ACB9FTJ1</accession>
<name>A0ACB9FTJ1_9ASTR</name>
<proteinExistence type="predicted"/>